<sequence>KMKILKIKQCGECKHNDYFYDTMTSLGRFICKHPECITKYRTYRIINRELALRGCIPYWCYLEDYKGANN</sequence>
<comment type="caution">
    <text evidence="1">The sequence shown here is derived from an EMBL/GenBank/DDBJ whole genome shotgun (WGS) entry which is preliminary data.</text>
</comment>
<gene>
    <name evidence="1" type="ORF">S12H4_24872</name>
</gene>
<dbReference type="AlphaFoldDB" id="X1RNL4"/>
<feature type="non-terminal residue" evidence="1">
    <location>
        <position position="1"/>
    </location>
</feature>
<evidence type="ECO:0000313" key="1">
    <source>
        <dbReference type="EMBL" id="GAI82347.1"/>
    </source>
</evidence>
<proteinExistence type="predicted"/>
<dbReference type="EMBL" id="BARW01013666">
    <property type="protein sequence ID" value="GAI82347.1"/>
    <property type="molecule type" value="Genomic_DNA"/>
</dbReference>
<name>X1RNL4_9ZZZZ</name>
<organism evidence="1">
    <name type="scientific">marine sediment metagenome</name>
    <dbReference type="NCBI Taxonomy" id="412755"/>
    <lineage>
        <taxon>unclassified sequences</taxon>
        <taxon>metagenomes</taxon>
        <taxon>ecological metagenomes</taxon>
    </lineage>
</organism>
<protein>
    <submittedName>
        <fullName evidence="1">Uncharacterized protein</fullName>
    </submittedName>
</protein>
<reference evidence="1" key="1">
    <citation type="journal article" date="2014" name="Front. Microbiol.">
        <title>High frequency of phylogenetically diverse reductive dehalogenase-homologous genes in deep subseafloor sedimentary metagenomes.</title>
        <authorList>
            <person name="Kawai M."/>
            <person name="Futagami T."/>
            <person name="Toyoda A."/>
            <person name="Takaki Y."/>
            <person name="Nishi S."/>
            <person name="Hori S."/>
            <person name="Arai W."/>
            <person name="Tsubouchi T."/>
            <person name="Morono Y."/>
            <person name="Uchiyama I."/>
            <person name="Ito T."/>
            <person name="Fujiyama A."/>
            <person name="Inagaki F."/>
            <person name="Takami H."/>
        </authorList>
    </citation>
    <scope>NUCLEOTIDE SEQUENCE</scope>
    <source>
        <strain evidence="1">Expedition CK06-06</strain>
    </source>
</reference>
<accession>X1RNL4</accession>